<dbReference type="CDD" id="cd08946">
    <property type="entry name" value="SDR_e"/>
    <property type="match status" value="1"/>
</dbReference>
<dbReference type="RefSeq" id="WP_026633480.1">
    <property type="nucleotide sequence ID" value="NZ_FONH01000017.1"/>
</dbReference>
<evidence type="ECO:0000313" key="2">
    <source>
        <dbReference type="EMBL" id="SFF42492.1"/>
    </source>
</evidence>
<dbReference type="InterPro" id="IPR050177">
    <property type="entry name" value="Lipid_A_modif_metabolic_enz"/>
</dbReference>
<dbReference type="InterPro" id="IPR001509">
    <property type="entry name" value="Epimerase_deHydtase"/>
</dbReference>
<organism evidence="2 3">
    <name type="scientific">Dyella marensis</name>
    <dbReference type="NCBI Taxonomy" id="500610"/>
    <lineage>
        <taxon>Bacteria</taxon>
        <taxon>Pseudomonadati</taxon>
        <taxon>Pseudomonadota</taxon>
        <taxon>Gammaproteobacteria</taxon>
        <taxon>Lysobacterales</taxon>
        <taxon>Rhodanobacteraceae</taxon>
        <taxon>Dyella</taxon>
    </lineage>
</organism>
<protein>
    <submittedName>
        <fullName evidence="2">Nucleoside-diphosphate-sugar epimerase</fullName>
    </submittedName>
</protein>
<gene>
    <name evidence="2" type="ORF">SAMN02799615_03519</name>
</gene>
<evidence type="ECO:0000259" key="1">
    <source>
        <dbReference type="Pfam" id="PF01370"/>
    </source>
</evidence>
<reference evidence="3" key="1">
    <citation type="submission" date="2016-10" db="EMBL/GenBank/DDBJ databases">
        <authorList>
            <person name="Varghese N."/>
            <person name="Submissions S."/>
        </authorList>
    </citation>
    <scope>NUCLEOTIDE SEQUENCE [LARGE SCALE GENOMIC DNA]</scope>
    <source>
        <strain evidence="3">UNC178MFTsu3.1</strain>
    </source>
</reference>
<dbReference type="SUPFAM" id="SSF51735">
    <property type="entry name" value="NAD(P)-binding Rossmann-fold domains"/>
    <property type="match status" value="1"/>
</dbReference>
<dbReference type="STRING" id="500610.SAMN02799615_03519"/>
<keyword evidence="3" id="KW-1185">Reference proteome</keyword>
<accession>A0A1I2IJE1</accession>
<dbReference type="InterPro" id="IPR036291">
    <property type="entry name" value="NAD(P)-bd_dom_sf"/>
</dbReference>
<sequence length="270" mass="28489">MKFTVIGAGGFIGSALVDALRSSGMAVHAPARGQELADADLGHVIFAAGVTADFRTRPFDAVEANTALPSRLLREGRFDSFLYLSSARIYRNASDGTEAADIFVNPNDAEQLYDLTKLAGEAVCRASGRAGVRVARLSNVVGNNFNSNTFVGQLIRDACTSGHVALRSSLDSAKDYVLLEDVVSVLPRIAVEGKSFCYNVASGVNLTHEAVLAEVLRASGATSSVMESPPRSISTAIDISRIAGEFSFKPSPVLPAIGGLVNEYRKTTAC</sequence>
<dbReference type="Gene3D" id="3.90.25.10">
    <property type="entry name" value="UDP-galactose 4-epimerase, domain 1"/>
    <property type="match status" value="1"/>
</dbReference>
<dbReference type="EMBL" id="FONH01000017">
    <property type="protein sequence ID" value="SFF42492.1"/>
    <property type="molecule type" value="Genomic_DNA"/>
</dbReference>
<evidence type="ECO:0000313" key="3">
    <source>
        <dbReference type="Proteomes" id="UP000199477"/>
    </source>
</evidence>
<dbReference type="Proteomes" id="UP000199477">
    <property type="component" value="Unassembled WGS sequence"/>
</dbReference>
<proteinExistence type="predicted"/>
<dbReference type="Pfam" id="PF01370">
    <property type="entry name" value="Epimerase"/>
    <property type="match status" value="1"/>
</dbReference>
<feature type="domain" description="NAD-dependent epimerase/dehydratase" evidence="1">
    <location>
        <begin position="4"/>
        <end position="192"/>
    </location>
</feature>
<dbReference type="Gene3D" id="3.40.50.720">
    <property type="entry name" value="NAD(P)-binding Rossmann-like Domain"/>
    <property type="match status" value="2"/>
</dbReference>
<dbReference type="PANTHER" id="PTHR43245">
    <property type="entry name" value="BIFUNCTIONAL POLYMYXIN RESISTANCE PROTEIN ARNA"/>
    <property type="match status" value="1"/>
</dbReference>
<dbReference type="PANTHER" id="PTHR43245:SF55">
    <property type="entry name" value="NAD(P)-BINDING DOMAIN-CONTAINING PROTEIN"/>
    <property type="match status" value="1"/>
</dbReference>
<name>A0A1I2IJE1_9GAMM</name>
<dbReference type="AlphaFoldDB" id="A0A1I2IJE1"/>